<organism evidence="2">
    <name type="scientific">uncultured Sphingopyxis sp</name>
    <dbReference type="NCBI Taxonomy" id="310581"/>
    <lineage>
        <taxon>Bacteria</taxon>
        <taxon>Pseudomonadati</taxon>
        <taxon>Pseudomonadota</taxon>
        <taxon>Alphaproteobacteria</taxon>
        <taxon>Sphingomonadales</taxon>
        <taxon>Sphingomonadaceae</taxon>
        <taxon>Sphingopyxis</taxon>
        <taxon>environmental samples</taxon>
    </lineage>
</organism>
<reference evidence="2" key="1">
    <citation type="submission" date="2016-03" db="EMBL/GenBank/DDBJ databases">
        <authorList>
            <person name="Ploux O."/>
        </authorList>
    </citation>
    <scope>NUCLEOTIDE SEQUENCE</scope>
    <source>
        <strain evidence="2">UC10</strain>
    </source>
</reference>
<keyword evidence="1" id="KW-0812">Transmembrane</keyword>
<dbReference type="AlphaFoldDB" id="A0A1Y5PVN9"/>
<keyword evidence="1" id="KW-1133">Transmembrane helix</keyword>
<dbReference type="RefSeq" id="WP_295325908.1">
    <property type="nucleotide sequence ID" value="NZ_LT598653.1"/>
</dbReference>
<dbReference type="EMBL" id="LT598653">
    <property type="protein sequence ID" value="SBV32685.1"/>
    <property type="molecule type" value="Genomic_DNA"/>
</dbReference>
<feature type="transmembrane region" description="Helical" evidence="1">
    <location>
        <begin position="6"/>
        <end position="24"/>
    </location>
</feature>
<dbReference type="KEGG" id="sphu:SPPYR_1565"/>
<sequence>MKQDFPVWLAFLFPVFFVAMWVLVMRIISWMGWSALAARFAFDRPVPSDAQRYGSQSMSIGDSFFTIANYGNCVNVWIDPRGFYMRPQLLFRLFHPLVYIRWDQIAKADVRKGFLNGGTRLTFRADAPTLAMRGQSARAVAERWQAFGTGNAA</sequence>
<keyword evidence="1" id="KW-0472">Membrane</keyword>
<protein>
    <submittedName>
        <fullName evidence="2">Uncharacterized protein</fullName>
    </submittedName>
</protein>
<name>A0A1Y5PVN9_9SPHN</name>
<proteinExistence type="predicted"/>
<evidence type="ECO:0000313" key="2">
    <source>
        <dbReference type="EMBL" id="SBV32685.1"/>
    </source>
</evidence>
<gene>
    <name evidence="2" type="ORF">SPPYR_1565</name>
</gene>
<accession>A0A1Y5PVN9</accession>
<evidence type="ECO:0000256" key="1">
    <source>
        <dbReference type="SAM" id="Phobius"/>
    </source>
</evidence>